<dbReference type="AlphaFoldDB" id="A0A6N2YVZ7"/>
<dbReference type="InterPro" id="IPR025438">
    <property type="entry name" value="DUF4180"/>
</dbReference>
<dbReference type="Pfam" id="PF13788">
    <property type="entry name" value="DUF4180"/>
    <property type="match status" value="1"/>
</dbReference>
<dbReference type="RefSeq" id="WP_421755395.1">
    <property type="nucleotide sequence ID" value="NZ_CACRTO010000005.1"/>
</dbReference>
<evidence type="ECO:0000313" key="2">
    <source>
        <dbReference type="EMBL" id="VYT70523.1"/>
    </source>
</evidence>
<evidence type="ECO:0000259" key="1">
    <source>
        <dbReference type="Pfam" id="PF13788"/>
    </source>
</evidence>
<name>A0A6N2YVZ7_9CLOT</name>
<protein>
    <recommendedName>
        <fullName evidence="1">DUF4180 domain-containing protein</fullName>
    </recommendedName>
</protein>
<reference evidence="2" key="1">
    <citation type="submission" date="2019-11" db="EMBL/GenBank/DDBJ databases">
        <authorList>
            <person name="Feng L."/>
        </authorList>
    </citation>
    <scope>NUCLEOTIDE SEQUENCE</scope>
    <source>
        <strain evidence="2">CTertiumLFYP3</strain>
    </source>
</reference>
<proteinExistence type="predicted"/>
<gene>
    <name evidence="2" type="ORF">CTLFYP3_00483</name>
</gene>
<dbReference type="EMBL" id="CACRTO010000005">
    <property type="protein sequence ID" value="VYT70523.1"/>
    <property type="molecule type" value="Genomic_DNA"/>
</dbReference>
<feature type="domain" description="DUF4180" evidence="1">
    <location>
        <begin position="9"/>
        <end position="117"/>
    </location>
</feature>
<sequence>MKYDVINKNDEKYIILNDSGTQISSEQDMLDIIGFCFESGVNSVAIDGNILSEEFYDLKTKLLGMSLQKFINYNIRLAIIINEEKLLSDRFKELKLELNKGGNLRICHSIGEAEKWLIK</sequence>
<organism evidence="2">
    <name type="scientific">Clostridium tertium</name>
    <dbReference type="NCBI Taxonomy" id="1559"/>
    <lineage>
        <taxon>Bacteria</taxon>
        <taxon>Bacillati</taxon>
        <taxon>Bacillota</taxon>
        <taxon>Clostridia</taxon>
        <taxon>Eubacteriales</taxon>
        <taxon>Clostridiaceae</taxon>
        <taxon>Clostridium</taxon>
    </lineage>
</organism>
<accession>A0A6N2YVZ7</accession>